<accession>A0ABP7W7E5</accession>
<comment type="caution">
    <text evidence="2">The sequence shown here is derived from an EMBL/GenBank/DDBJ whole genome shotgun (WGS) entry which is preliminary data.</text>
</comment>
<sequence>MRTSITPTYSTTDTGPRYHVTTLVHDRTVTFRRPIDDPFVRSTVTVSWPDLLRGLLRGHLDVTVVVGADPEMIEDVLELNADYRGLPGSTRRTQSDQELRQTIQRFGRSL</sequence>
<dbReference type="Proteomes" id="UP001500683">
    <property type="component" value="Unassembled WGS sequence"/>
</dbReference>
<evidence type="ECO:0000256" key="1">
    <source>
        <dbReference type="SAM" id="MobiDB-lite"/>
    </source>
</evidence>
<dbReference type="EMBL" id="BAAAZG010000035">
    <property type="protein sequence ID" value="GAA4082913.1"/>
    <property type="molecule type" value="Genomic_DNA"/>
</dbReference>
<evidence type="ECO:0000313" key="2">
    <source>
        <dbReference type="EMBL" id="GAA4082913.1"/>
    </source>
</evidence>
<keyword evidence="3" id="KW-1185">Reference proteome</keyword>
<name>A0ABP7W7E5_9ACTN</name>
<gene>
    <name evidence="2" type="ORF">GCM10022214_47860</name>
</gene>
<evidence type="ECO:0000313" key="3">
    <source>
        <dbReference type="Proteomes" id="UP001500683"/>
    </source>
</evidence>
<protein>
    <submittedName>
        <fullName evidence="2">Uncharacterized protein</fullName>
    </submittedName>
</protein>
<dbReference type="RefSeq" id="WP_344951540.1">
    <property type="nucleotide sequence ID" value="NZ_BAAAZG010000035.1"/>
</dbReference>
<organism evidence="2 3">
    <name type="scientific">Actinomadura miaoliensis</name>
    <dbReference type="NCBI Taxonomy" id="430685"/>
    <lineage>
        <taxon>Bacteria</taxon>
        <taxon>Bacillati</taxon>
        <taxon>Actinomycetota</taxon>
        <taxon>Actinomycetes</taxon>
        <taxon>Streptosporangiales</taxon>
        <taxon>Thermomonosporaceae</taxon>
        <taxon>Actinomadura</taxon>
    </lineage>
</organism>
<reference evidence="3" key="1">
    <citation type="journal article" date="2019" name="Int. J. Syst. Evol. Microbiol.">
        <title>The Global Catalogue of Microorganisms (GCM) 10K type strain sequencing project: providing services to taxonomists for standard genome sequencing and annotation.</title>
        <authorList>
            <consortium name="The Broad Institute Genomics Platform"/>
            <consortium name="The Broad Institute Genome Sequencing Center for Infectious Disease"/>
            <person name="Wu L."/>
            <person name="Ma J."/>
        </authorList>
    </citation>
    <scope>NUCLEOTIDE SEQUENCE [LARGE SCALE GENOMIC DNA]</scope>
    <source>
        <strain evidence="3">JCM 16702</strain>
    </source>
</reference>
<feature type="region of interest" description="Disordered" evidence="1">
    <location>
        <begin position="87"/>
        <end position="110"/>
    </location>
</feature>
<proteinExistence type="predicted"/>